<comment type="caution">
    <text evidence="9">The sequence shown here is derived from an EMBL/GenBank/DDBJ whole genome shotgun (WGS) entry which is preliminary data.</text>
</comment>
<feature type="domain" description="FAD-binding FR-type" evidence="8">
    <location>
        <begin position="471"/>
        <end position="587"/>
    </location>
</feature>
<dbReference type="InterPro" id="IPR013112">
    <property type="entry name" value="FAD-bd_8"/>
</dbReference>
<feature type="transmembrane region" description="Helical" evidence="6">
    <location>
        <begin position="320"/>
        <end position="345"/>
    </location>
</feature>
<dbReference type="Pfam" id="PF03351">
    <property type="entry name" value="DOMON"/>
    <property type="match status" value="1"/>
</dbReference>
<dbReference type="InterPro" id="IPR013130">
    <property type="entry name" value="Fe3_Rdtase_TM_dom"/>
</dbReference>
<reference evidence="9 10" key="1">
    <citation type="journal article" date="2019" name="Sci. Rep.">
        <title>Nanopore sequencing improves the draft genome of the human pathogenic amoeba Naegleria fowleri.</title>
        <authorList>
            <person name="Liechti N."/>
            <person name="Schurch N."/>
            <person name="Bruggmann R."/>
            <person name="Wittwer M."/>
        </authorList>
    </citation>
    <scope>NUCLEOTIDE SEQUENCE [LARGE SCALE GENOMIC DNA]</scope>
    <source>
        <strain evidence="9 10">ATCC 30894</strain>
    </source>
</reference>
<evidence type="ECO:0000313" key="9">
    <source>
        <dbReference type="EMBL" id="KAF0974714.1"/>
    </source>
</evidence>
<keyword evidence="4" id="KW-0560">Oxidoreductase</keyword>
<dbReference type="SFLD" id="SFLDS00052">
    <property type="entry name" value="Ferric_Reductase_Domain"/>
    <property type="match status" value="1"/>
</dbReference>
<evidence type="ECO:0000256" key="2">
    <source>
        <dbReference type="ARBA" id="ARBA00022692"/>
    </source>
</evidence>
<evidence type="ECO:0000256" key="6">
    <source>
        <dbReference type="SAM" id="Phobius"/>
    </source>
</evidence>
<dbReference type="AlphaFoldDB" id="A0A6A5BKY6"/>
<dbReference type="PROSITE" id="PS50836">
    <property type="entry name" value="DOMON"/>
    <property type="match status" value="1"/>
</dbReference>
<evidence type="ECO:0000256" key="3">
    <source>
        <dbReference type="ARBA" id="ARBA00022989"/>
    </source>
</evidence>
<evidence type="ECO:0000256" key="4">
    <source>
        <dbReference type="ARBA" id="ARBA00023002"/>
    </source>
</evidence>
<dbReference type="PRINTS" id="PR00406">
    <property type="entry name" value="CYTB5RDTASE"/>
</dbReference>
<feature type="transmembrane region" description="Helical" evidence="6">
    <location>
        <begin position="455"/>
        <end position="474"/>
    </location>
</feature>
<feature type="transmembrane region" description="Helical" evidence="6">
    <location>
        <begin position="226"/>
        <end position="248"/>
    </location>
</feature>
<dbReference type="SFLD" id="SFLDG01168">
    <property type="entry name" value="Ferric_reductase_subgroup_(FRE"/>
    <property type="match status" value="1"/>
</dbReference>
<dbReference type="CDD" id="cd06186">
    <property type="entry name" value="NOX_Duox_like_FAD_NADP"/>
    <property type="match status" value="1"/>
</dbReference>
<organism evidence="9 10">
    <name type="scientific">Naegleria fowleri</name>
    <name type="common">Brain eating amoeba</name>
    <dbReference type="NCBI Taxonomy" id="5763"/>
    <lineage>
        <taxon>Eukaryota</taxon>
        <taxon>Discoba</taxon>
        <taxon>Heterolobosea</taxon>
        <taxon>Tetramitia</taxon>
        <taxon>Eutetramitia</taxon>
        <taxon>Vahlkampfiidae</taxon>
        <taxon>Naegleria</taxon>
    </lineage>
</organism>
<dbReference type="InterPro" id="IPR017927">
    <property type="entry name" value="FAD-bd_FR_type"/>
</dbReference>
<evidence type="ECO:0008006" key="11">
    <source>
        <dbReference type="Google" id="ProtNLM"/>
    </source>
</evidence>
<accession>A0A6A5BKY6</accession>
<evidence type="ECO:0000259" key="8">
    <source>
        <dbReference type="PROSITE" id="PS51384"/>
    </source>
</evidence>
<evidence type="ECO:0000256" key="1">
    <source>
        <dbReference type="ARBA" id="ARBA00004141"/>
    </source>
</evidence>
<dbReference type="VEuPathDB" id="AmoebaDB:NfTy_077620"/>
<dbReference type="Pfam" id="PF01794">
    <property type="entry name" value="Ferric_reduct"/>
    <property type="match status" value="1"/>
</dbReference>
<dbReference type="SMART" id="SM00664">
    <property type="entry name" value="DoH"/>
    <property type="match status" value="1"/>
</dbReference>
<dbReference type="PROSITE" id="PS51384">
    <property type="entry name" value="FAD_FR"/>
    <property type="match status" value="1"/>
</dbReference>
<dbReference type="RefSeq" id="XP_044559427.1">
    <property type="nucleotide sequence ID" value="XM_044709795.1"/>
</dbReference>
<feature type="domain" description="DOMON" evidence="7">
    <location>
        <begin position="57"/>
        <end position="189"/>
    </location>
</feature>
<dbReference type="Pfam" id="PF08022">
    <property type="entry name" value="FAD_binding_8"/>
    <property type="match status" value="1"/>
</dbReference>
<protein>
    <recommendedName>
        <fullName evidence="11">FAD-binding FR-type domain-containing protein</fullName>
    </recommendedName>
</protein>
<feature type="transmembrane region" description="Helical" evidence="6">
    <location>
        <begin position="357"/>
        <end position="376"/>
    </location>
</feature>
<dbReference type="GO" id="GO:0016175">
    <property type="term" value="F:superoxide-generating NAD(P)H oxidase activity"/>
    <property type="evidence" value="ECO:0007669"/>
    <property type="project" value="TreeGrafter"/>
</dbReference>
<feature type="transmembrane region" description="Helical" evidence="6">
    <location>
        <begin position="289"/>
        <end position="308"/>
    </location>
</feature>
<dbReference type="SUPFAM" id="SSF52343">
    <property type="entry name" value="Ferredoxin reductase-like, C-terminal NADP-linked domain"/>
    <property type="match status" value="1"/>
</dbReference>
<dbReference type="GeneID" id="68113406"/>
<evidence type="ECO:0000313" key="10">
    <source>
        <dbReference type="Proteomes" id="UP000444721"/>
    </source>
</evidence>
<keyword evidence="5 6" id="KW-0472">Membrane</keyword>
<sequence>MLRLSLKRFQMSSIILMVVVIMMAVAAALSTLITNVHADMSSPIISPNEYPSSVRTPQFKLYWKFHTQTPNLLQSTDMIEFAIQAHTRGWLALGLDFQDGIGMKQADCFIGFFDEETSQPMIYDFWLPGKSIPKNDTLFGGVDNILQRTGSLSSQGVTTLKFTRHIDTGDVHSDHVVKNKTIAISWAFNVHTRDITQKHTYHGDFEVNLVTHVGELNLYPEPILQFHLIATGGVALVMICFGLSYSIFSMKEKNFFIDFVFHKRLFKLIRNRFLGSLFNSILDLTLGEVFLVMCHLCLVATWFLFGFFNSTSSQVAKGLAYALIFSLSTTLLPMTRYSIFIHVFGISFERAVKFHKWVARMSFLLATSHGIMMVIARANDNNLLDLVSVESPDFVLFGPIAWFSLLFLMIFSLQTVRRKLWELFKAVHYLFVPTLLVMISLHGKGWSRTLPVLSISLFLLLVDHTLRLVLGYFVPTRVSRLDYNEETQITTCVFEKPQFAFWSLDRESLGMGKFVYVYLPRVSPFQSHPFTISSYTKLDSSVEFTCHVKNLGHGWTQSLAKVAQEKDHSSTELMVRVEGPYGKLSVHLPSYSTVILVAGGIGITPIHAIYSELMAHKGSNQNIYLVWTMQNNALLQLFPALLNQKENVKQSFYFTRQEQFNAAAVNGHSDARMHFGERPNFTKILENSVMSSVDSLSDKYAAVVVCGPHEMIVDVNNGARNASKSTGVKFHIHKEVFEL</sequence>
<comment type="subcellular location">
    <subcellularLocation>
        <location evidence="1">Membrane</location>
        <topology evidence="1">Multi-pass membrane protein</topology>
    </subcellularLocation>
</comment>
<dbReference type="EMBL" id="VFQX01000051">
    <property type="protein sequence ID" value="KAF0974714.1"/>
    <property type="molecule type" value="Genomic_DNA"/>
</dbReference>
<feature type="transmembrane region" description="Helical" evidence="6">
    <location>
        <begin position="426"/>
        <end position="443"/>
    </location>
</feature>
<feature type="transmembrane region" description="Helical" evidence="6">
    <location>
        <begin position="12"/>
        <end position="33"/>
    </location>
</feature>
<dbReference type="PANTHER" id="PTHR11972:SF69">
    <property type="entry name" value="FERRIC REDUCTION OXIDASE 6-RELATED"/>
    <property type="match status" value="1"/>
</dbReference>
<keyword evidence="10" id="KW-1185">Reference proteome</keyword>
<dbReference type="InterPro" id="IPR005018">
    <property type="entry name" value="DOMON_domain"/>
</dbReference>
<dbReference type="PANTHER" id="PTHR11972">
    <property type="entry name" value="NADPH OXIDASE"/>
    <property type="match status" value="1"/>
</dbReference>
<keyword evidence="3 6" id="KW-1133">Transmembrane helix</keyword>
<dbReference type="Gene3D" id="3.40.50.80">
    <property type="entry name" value="Nucleotide-binding domain of ferredoxin-NADP reductase (FNR) module"/>
    <property type="match status" value="1"/>
</dbReference>
<dbReference type="VEuPathDB" id="AmoebaDB:NF0021390"/>
<dbReference type="OrthoDB" id="167398at2759"/>
<name>A0A6A5BKY6_NAEFO</name>
<proteinExistence type="predicted"/>
<dbReference type="VEuPathDB" id="AmoebaDB:FDP41_006188"/>
<dbReference type="Proteomes" id="UP000444721">
    <property type="component" value="Unassembled WGS sequence"/>
</dbReference>
<feature type="transmembrane region" description="Helical" evidence="6">
    <location>
        <begin position="396"/>
        <end position="414"/>
    </location>
</feature>
<dbReference type="CDD" id="cd09631">
    <property type="entry name" value="DOMON_DOH"/>
    <property type="match status" value="1"/>
</dbReference>
<evidence type="ECO:0000259" key="7">
    <source>
        <dbReference type="PROSITE" id="PS50836"/>
    </source>
</evidence>
<dbReference type="Pfam" id="PF08030">
    <property type="entry name" value="NAD_binding_6"/>
    <property type="match status" value="1"/>
</dbReference>
<keyword evidence="2 6" id="KW-0812">Transmembrane</keyword>
<dbReference type="InterPro" id="IPR013121">
    <property type="entry name" value="Fe_red_NAD-bd_6"/>
</dbReference>
<dbReference type="InterPro" id="IPR050369">
    <property type="entry name" value="RBOH/FRE"/>
</dbReference>
<dbReference type="OMA" id="GEEFKYK"/>
<dbReference type="GO" id="GO:0005886">
    <property type="term" value="C:plasma membrane"/>
    <property type="evidence" value="ECO:0007669"/>
    <property type="project" value="TreeGrafter"/>
</dbReference>
<evidence type="ECO:0000256" key="5">
    <source>
        <dbReference type="ARBA" id="ARBA00023136"/>
    </source>
</evidence>
<gene>
    <name evidence="9" type="ORF">FDP41_006188</name>
</gene>
<dbReference type="InterPro" id="IPR045266">
    <property type="entry name" value="DOH_DOMON"/>
</dbReference>
<dbReference type="InterPro" id="IPR039261">
    <property type="entry name" value="FNR_nucleotide-bd"/>
</dbReference>